<accession>A0ABT9RRG8</accession>
<dbReference type="SUPFAM" id="SSF141694">
    <property type="entry name" value="AF2212/PG0164-like"/>
    <property type="match status" value="1"/>
</dbReference>
<dbReference type="Gene3D" id="2.40.30.100">
    <property type="entry name" value="AF2212/PG0164-like"/>
    <property type="match status" value="1"/>
</dbReference>
<evidence type="ECO:0000313" key="1">
    <source>
        <dbReference type="EMBL" id="MDP9887380.1"/>
    </source>
</evidence>
<name>A0ABT9RRG8_9MICC</name>
<keyword evidence="2" id="KW-1185">Reference proteome</keyword>
<dbReference type="Pfam" id="PF08922">
    <property type="entry name" value="DUF1905"/>
    <property type="match status" value="1"/>
</dbReference>
<gene>
    <name evidence="1" type="ORF">J2X98_000951</name>
</gene>
<reference evidence="1 2" key="1">
    <citation type="submission" date="2023-07" db="EMBL/GenBank/DDBJ databases">
        <title>Sorghum-associated microbial communities from plants grown in Nebraska, USA.</title>
        <authorList>
            <person name="Schachtman D."/>
        </authorList>
    </citation>
    <scope>NUCLEOTIDE SEQUENCE [LARGE SCALE GENOMIC DNA]</scope>
    <source>
        <strain evidence="1 2">CC222</strain>
    </source>
</reference>
<evidence type="ECO:0000313" key="2">
    <source>
        <dbReference type="Proteomes" id="UP001226577"/>
    </source>
</evidence>
<comment type="caution">
    <text evidence="1">The sequence shown here is derived from an EMBL/GenBank/DDBJ whole genome shotgun (WGS) entry which is preliminary data.</text>
</comment>
<organism evidence="1 2">
    <name type="scientific">Pseudarthrobacter enclensis</name>
    <dbReference type="NCBI Taxonomy" id="993070"/>
    <lineage>
        <taxon>Bacteria</taxon>
        <taxon>Bacillati</taxon>
        <taxon>Actinomycetota</taxon>
        <taxon>Actinomycetes</taxon>
        <taxon>Micrococcales</taxon>
        <taxon>Micrococcaceae</taxon>
        <taxon>Pseudarthrobacter</taxon>
    </lineage>
</organism>
<dbReference type="InterPro" id="IPR037079">
    <property type="entry name" value="AF2212/PG0164-like_sf"/>
</dbReference>
<proteinExistence type="predicted"/>
<dbReference type="Pfam" id="PF13376">
    <property type="entry name" value="OmdA"/>
    <property type="match status" value="1"/>
</dbReference>
<dbReference type="Proteomes" id="UP001226577">
    <property type="component" value="Unassembled WGS sequence"/>
</dbReference>
<dbReference type="EMBL" id="JAUSRE010000003">
    <property type="protein sequence ID" value="MDP9887380.1"/>
    <property type="molecule type" value="Genomic_DNA"/>
</dbReference>
<sequence length="149" mass="16139">MGMKFTTTIQGSGNKTGIEVPEDVVQALDAGRRSPVIVTINGESYRSSVAVMGGRNMVSVSAANRELTRVAAGDTVEVDLELDTEPRVVEIPDDLAAALDSEPEAKAFYGTLNYSSQRRYVEPIAEAKTAETRSRRVAKVIEDLKAHKK</sequence>
<protein>
    <submittedName>
        <fullName evidence="1">Uncharacterized protein YdeI (YjbR/CyaY-like superfamily)</fullName>
    </submittedName>
</protein>
<dbReference type="InterPro" id="IPR015018">
    <property type="entry name" value="DUF1905"/>
</dbReference>